<evidence type="ECO:0000256" key="1">
    <source>
        <dbReference type="SAM" id="Phobius"/>
    </source>
</evidence>
<evidence type="ECO:0000313" key="3">
    <source>
        <dbReference type="Proteomes" id="UP000034273"/>
    </source>
</evidence>
<dbReference type="EMBL" id="LCQW01000001">
    <property type="protein sequence ID" value="KKW25015.1"/>
    <property type="molecule type" value="Genomic_DNA"/>
</dbReference>
<dbReference type="STRING" id="1618671.UY67_C0001G0017"/>
<sequence length="159" mass="17402">MRRILRVEAGICDCMKHMREYTKSILRHIRKELFFVILLCIVSLALVAYIPHSGDRPSLSPEVKFADASPAGLSIVPASCPSDPHYTNECSCPTSIETPWQSSGLLLYSAATRYITQQANSICVTNNSGSHYFIPANTTGELQSFYNAAPGLGVSVYSP</sequence>
<evidence type="ECO:0000313" key="2">
    <source>
        <dbReference type="EMBL" id="KKW25015.1"/>
    </source>
</evidence>
<accession>A0A0G1X298</accession>
<gene>
    <name evidence="2" type="ORF">UY67_C0001G0017</name>
</gene>
<feature type="transmembrane region" description="Helical" evidence="1">
    <location>
        <begin position="33"/>
        <end position="51"/>
    </location>
</feature>
<protein>
    <submittedName>
        <fullName evidence="2">Uncharacterized protein</fullName>
    </submittedName>
</protein>
<proteinExistence type="predicted"/>
<keyword evidence="1" id="KW-1133">Transmembrane helix</keyword>
<name>A0A0G1X298_9BACT</name>
<dbReference type="AlphaFoldDB" id="A0A0G1X298"/>
<keyword evidence="1" id="KW-0472">Membrane</keyword>
<keyword evidence="1" id="KW-0812">Transmembrane</keyword>
<organism evidence="2 3">
    <name type="scientific">Candidatus Kaiserbacteria bacterium GW2011_GWA2_52_12</name>
    <dbReference type="NCBI Taxonomy" id="1618671"/>
    <lineage>
        <taxon>Bacteria</taxon>
        <taxon>Candidatus Kaiseribacteriota</taxon>
    </lineage>
</organism>
<comment type="caution">
    <text evidence="2">The sequence shown here is derived from an EMBL/GenBank/DDBJ whole genome shotgun (WGS) entry which is preliminary data.</text>
</comment>
<dbReference type="Proteomes" id="UP000034273">
    <property type="component" value="Unassembled WGS sequence"/>
</dbReference>
<reference evidence="2 3" key="1">
    <citation type="journal article" date="2015" name="Nature">
        <title>rRNA introns, odd ribosomes, and small enigmatic genomes across a large radiation of phyla.</title>
        <authorList>
            <person name="Brown C.T."/>
            <person name="Hug L.A."/>
            <person name="Thomas B.C."/>
            <person name="Sharon I."/>
            <person name="Castelle C.J."/>
            <person name="Singh A."/>
            <person name="Wilkins M.J."/>
            <person name="Williams K.H."/>
            <person name="Banfield J.F."/>
        </authorList>
    </citation>
    <scope>NUCLEOTIDE SEQUENCE [LARGE SCALE GENOMIC DNA]</scope>
</reference>